<evidence type="ECO:0000313" key="1">
    <source>
        <dbReference type="EMBL" id="GFR99991.1"/>
    </source>
</evidence>
<keyword evidence="2" id="KW-1185">Reference proteome</keyword>
<gene>
    <name evidence="1" type="ORF">ElyMa_006387300</name>
</gene>
<dbReference type="EMBL" id="BMAT01012827">
    <property type="protein sequence ID" value="GFR99991.1"/>
    <property type="molecule type" value="Genomic_DNA"/>
</dbReference>
<evidence type="ECO:0000313" key="2">
    <source>
        <dbReference type="Proteomes" id="UP000762676"/>
    </source>
</evidence>
<accession>A0AAV4HS31</accession>
<comment type="caution">
    <text evidence="1">The sequence shown here is derived from an EMBL/GenBank/DDBJ whole genome shotgun (WGS) entry which is preliminary data.</text>
</comment>
<name>A0AAV4HS31_9GAST</name>
<dbReference type="Proteomes" id="UP000762676">
    <property type="component" value="Unassembled WGS sequence"/>
</dbReference>
<dbReference type="AlphaFoldDB" id="A0AAV4HS31"/>
<organism evidence="1 2">
    <name type="scientific">Elysia marginata</name>
    <dbReference type="NCBI Taxonomy" id="1093978"/>
    <lineage>
        <taxon>Eukaryota</taxon>
        <taxon>Metazoa</taxon>
        <taxon>Spiralia</taxon>
        <taxon>Lophotrochozoa</taxon>
        <taxon>Mollusca</taxon>
        <taxon>Gastropoda</taxon>
        <taxon>Heterobranchia</taxon>
        <taxon>Euthyneura</taxon>
        <taxon>Panpulmonata</taxon>
        <taxon>Sacoglossa</taxon>
        <taxon>Placobranchoidea</taxon>
        <taxon>Plakobranchidae</taxon>
        <taxon>Elysia</taxon>
    </lineage>
</organism>
<proteinExistence type="predicted"/>
<sequence>MIEGMAVIAAGRGQVVGQHLLTRVEVKGPGGWFLSTTQTLQSLPSTFRGDFTLSAHVEATHPHRVLSPGARNGQFKQGVRFG</sequence>
<protein>
    <submittedName>
        <fullName evidence="1">Uncharacterized protein</fullName>
    </submittedName>
</protein>
<reference evidence="1 2" key="1">
    <citation type="journal article" date="2021" name="Elife">
        <title>Chloroplast acquisition without the gene transfer in kleptoplastic sea slugs, Plakobranchus ocellatus.</title>
        <authorList>
            <person name="Maeda T."/>
            <person name="Takahashi S."/>
            <person name="Yoshida T."/>
            <person name="Shimamura S."/>
            <person name="Takaki Y."/>
            <person name="Nagai Y."/>
            <person name="Toyoda A."/>
            <person name="Suzuki Y."/>
            <person name="Arimoto A."/>
            <person name="Ishii H."/>
            <person name="Satoh N."/>
            <person name="Nishiyama T."/>
            <person name="Hasebe M."/>
            <person name="Maruyama T."/>
            <person name="Minagawa J."/>
            <person name="Obokata J."/>
            <person name="Shigenobu S."/>
        </authorList>
    </citation>
    <scope>NUCLEOTIDE SEQUENCE [LARGE SCALE GENOMIC DNA]</scope>
</reference>